<feature type="domain" description="D-isomer specific 2-hydroxyacid dehydrogenase catalytic" evidence="3">
    <location>
        <begin position="18"/>
        <end position="312"/>
    </location>
</feature>
<dbReference type="PANTHER" id="PTHR10996">
    <property type="entry name" value="2-HYDROXYACID DEHYDROGENASE-RELATED"/>
    <property type="match status" value="1"/>
</dbReference>
<dbReference type="Pfam" id="PF00389">
    <property type="entry name" value="2-Hacid_dh"/>
    <property type="match status" value="2"/>
</dbReference>
<evidence type="ECO:0000256" key="1">
    <source>
        <dbReference type="ARBA" id="ARBA00023002"/>
    </source>
</evidence>
<dbReference type="CDD" id="cd05301">
    <property type="entry name" value="GDH"/>
    <property type="match status" value="2"/>
</dbReference>
<dbReference type="Proteomes" id="UP000075881">
    <property type="component" value="Unassembled WGS sequence"/>
</dbReference>
<dbReference type="STRING" id="43041.A0A182JVL5"/>
<evidence type="ECO:0000259" key="3">
    <source>
        <dbReference type="Pfam" id="PF00389"/>
    </source>
</evidence>
<feature type="domain" description="D-isomer specific 2-hydroxyacid dehydrogenase NAD-binding" evidence="4">
    <location>
        <begin position="115"/>
        <end position="292"/>
    </location>
</feature>
<reference evidence="5" key="2">
    <citation type="submission" date="2020-05" db="UniProtKB">
        <authorList>
            <consortium name="EnsemblMetazoa"/>
        </authorList>
    </citation>
    <scope>IDENTIFICATION</scope>
    <source>
        <strain evidence="5">ACHKN1017</strain>
    </source>
</reference>
<evidence type="ECO:0000256" key="2">
    <source>
        <dbReference type="ARBA" id="ARBA00073306"/>
    </source>
</evidence>
<evidence type="ECO:0000313" key="5">
    <source>
        <dbReference type="EnsemblMetazoa" id="ACHR002547-PA"/>
    </source>
</evidence>
<dbReference type="Gene3D" id="3.40.50.720">
    <property type="entry name" value="NAD(P)-binding Rossmann-like Domain"/>
    <property type="match status" value="4"/>
</dbReference>
<dbReference type="GO" id="GO:0030267">
    <property type="term" value="F:glyoxylate reductase (NADPH) activity"/>
    <property type="evidence" value="ECO:0007669"/>
    <property type="project" value="TreeGrafter"/>
</dbReference>
<dbReference type="GO" id="GO:0051287">
    <property type="term" value="F:NAD binding"/>
    <property type="evidence" value="ECO:0007669"/>
    <property type="project" value="InterPro"/>
</dbReference>
<protein>
    <recommendedName>
        <fullName evidence="2">Glyoxylate reductase/hydroxypyruvate reductase</fullName>
    </recommendedName>
</protein>
<keyword evidence="1" id="KW-0560">Oxidoreductase</keyword>
<dbReference type="InterPro" id="IPR036291">
    <property type="entry name" value="NAD(P)-bd_dom_sf"/>
</dbReference>
<dbReference type="Pfam" id="PF02826">
    <property type="entry name" value="2-Hacid_dh_C"/>
    <property type="match status" value="2"/>
</dbReference>
<accession>A0A182JVL5</accession>
<dbReference type="AlphaFoldDB" id="A0A182JVL5"/>
<dbReference type="SUPFAM" id="SSF51735">
    <property type="entry name" value="NAD(P)-binding Rossmann-fold domains"/>
    <property type="match status" value="2"/>
</dbReference>
<dbReference type="FunFam" id="3.40.50.720:FF:000026">
    <property type="entry name" value="Glyoxylate/hydroxypyruvate reductase B"/>
    <property type="match status" value="2"/>
</dbReference>
<dbReference type="GO" id="GO:0008465">
    <property type="term" value="F:hydroxypyruvate reductase (NADH) activity"/>
    <property type="evidence" value="ECO:0007669"/>
    <property type="project" value="TreeGrafter"/>
</dbReference>
<feature type="domain" description="D-isomer specific 2-hydroxyacid dehydrogenase NAD-binding" evidence="4">
    <location>
        <begin position="430"/>
        <end position="607"/>
    </location>
</feature>
<dbReference type="EnsemblMetazoa" id="ACHR002547-RA">
    <property type="protein sequence ID" value="ACHR002547-PA"/>
    <property type="gene ID" value="ACHR002547"/>
</dbReference>
<dbReference type="InterPro" id="IPR006140">
    <property type="entry name" value="D-isomer_DH_NAD-bd"/>
</dbReference>
<dbReference type="InterPro" id="IPR029753">
    <property type="entry name" value="D-isomer_DH_CS"/>
</dbReference>
<keyword evidence="6" id="KW-1185">Reference proteome</keyword>
<evidence type="ECO:0000259" key="4">
    <source>
        <dbReference type="Pfam" id="PF02826"/>
    </source>
</evidence>
<dbReference type="InterPro" id="IPR050223">
    <property type="entry name" value="D-isomer_2-hydroxyacid_DH"/>
</dbReference>
<dbReference type="VEuPathDB" id="VectorBase:ACHR002547"/>
<evidence type="ECO:0000313" key="6">
    <source>
        <dbReference type="Proteomes" id="UP000075881"/>
    </source>
</evidence>
<proteinExistence type="predicted"/>
<dbReference type="PANTHER" id="PTHR10996:SF119">
    <property type="entry name" value="FI03731P-RELATED"/>
    <property type="match status" value="1"/>
</dbReference>
<sequence>MVNSGQRPVVLVTNKETPEKGINKLKLKCDVIFPKSHLATREEVLELAGQVDGIMWVGHMPLNGEVLDRGGSRLKAISTMSAGMDYVDVEEFRKRKFPLGYTPIVLNDAVADSAVGLMIAAGRRYHEGRLAIDQSQWKGGPQWLLGQDIKGSTVGIIGMGGIGQTIAKRLKGFDIGQLLYSGRRPKPEAEALGAKMVPQDELLQESDYVFIAVPLTNETYHMINESTLAKMKPTSVLVNVARGDIVDQKALVAALKNGTIFAAGLDVVTPEPLPADDELLSLPNAVVIPHLGSATVQTRNNMAEIAALNMLDPVLQQHSFGAHRPKLAVTCADIPGRYIDLLKQNCDVIICEGTSRADILRSISGVEGILWLTADRLDAEALDAAGQQLKVVSTMTSGMDYVDADEFVKRGIALGHTPKVVNDPVADIAIGLMLAAARRFHEGRLKIASGEWEMRPQWMLGQDVPGSTVGILGFGGIGQTILKRLKGFDIGRCLYTGRNRKPEGDLAGATYVDLETLLRESDFVFIACPLTGDTAKMLNRDTLAIMKPSSVLINVARGGIVDQPALVEALQSGTIFAAGLDVMTPEPLDTNDPLLSLPNCVVVPHLGTATQQSLLDMFAITANNVLSVLTGRPLVAPFNKR</sequence>
<organism evidence="5 6">
    <name type="scientific">Anopheles christyi</name>
    <dbReference type="NCBI Taxonomy" id="43041"/>
    <lineage>
        <taxon>Eukaryota</taxon>
        <taxon>Metazoa</taxon>
        <taxon>Ecdysozoa</taxon>
        <taxon>Arthropoda</taxon>
        <taxon>Hexapoda</taxon>
        <taxon>Insecta</taxon>
        <taxon>Pterygota</taxon>
        <taxon>Neoptera</taxon>
        <taxon>Endopterygota</taxon>
        <taxon>Diptera</taxon>
        <taxon>Nematocera</taxon>
        <taxon>Culicoidea</taxon>
        <taxon>Culicidae</taxon>
        <taxon>Anophelinae</taxon>
        <taxon>Anopheles</taxon>
    </lineage>
</organism>
<dbReference type="PROSITE" id="PS00671">
    <property type="entry name" value="D_2_HYDROXYACID_DH_3"/>
    <property type="match status" value="2"/>
</dbReference>
<name>A0A182JVL5_9DIPT</name>
<dbReference type="GO" id="GO:0005829">
    <property type="term" value="C:cytosol"/>
    <property type="evidence" value="ECO:0007669"/>
    <property type="project" value="TreeGrafter"/>
</dbReference>
<dbReference type="InterPro" id="IPR006139">
    <property type="entry name" value="D-isomer_2_OHA_DH_cat_dom"/>
</dbReference>
<reference evidence="6" key="1">
    <citation type="submission" date="2013-03" db="EMBL/GenBank/DDBJ databases">
        <title>The Genome Sequence of Anopheles christyi ACHKN1017.</title>
        <authorList>
            <consortium name="The Broad Institute Genomics Platform"/>
            <person name="Neafsey D.E."/>
            <person name="Besansky N."/>
            <person name="Walker B."/>
            <person name="Young S.K."/>
            <person name="Zeng Q."/>
            <person name="Gargeya S."/>
            <person name="Fitzgerald M."/>
            <person name="Haas B."/>
            <person name="Abouelleil A."/>
            <person name="Allen A.W."/>
            <person name="Alvarado L."/>
            <person name="Arachchi H.M."/>
            <person name="Berlin A.M."/>
            <person name="Chapman S.B."/>
            <person name="Gainer-Dewar J."/>
            <person name="Goldberg J."/>
            <person name="Griggs A."/>
            <person name="Gujja S."/>
            <person name="Hansen M."/>
            <person name="Howarth C."/>
            <person name="Imamovic A."/>
            <person name="Ireland A."/>
            <person name="Larimer J."/>
            <person name="McCowan C."/>
            <person name="Murphy C."/>
            <person name="Pearson M."/>
            <person name="Poon T.W."/>
            <person name="Priest M."/>
            <person name="Roberts A."/>
            <person name="Saif S."/>
            <person name="Shea T."/>
            <person name="Sisk P."/>
            <person name="Sykes S."/>
            <person name="Wortman J."/>
            <person name="Nusbaum C."/>
            <person name="Birren B."/>
        </authorList>
    </citation>
    <scope>NUCLEOTIDE SEQUENCE [LARGE SCALE GENOMIC DNA]</scope>
    <source>
        <strain evidence="6">ACHKN1017</strain>
    </source>
</reference>
<dbReference type="SUPFAM" id="SSF52283">
    <property type="entry name" value="Formate/glycerate dehydrogenase catalytic domain-like"/>
    <property type="match status" value="2"/>
</dbReference>
<feature type="domain" description="D-isomer specific 2-hydroxyacid dehydrogenase catalytic" evidence="3">
    <location>
        <begin position="339"/>
        <end position="634"/>
    </location>
</feature>